<protein>
    <recommendedName>
        <fullName evidence="3">UspA domain-containing protein</fullName>
    </recommendedName>
</protein>
<evidence type="ECO:0000256" key="1">
    <source>
        <dbReference type="SAM" id="MobiDB-lite"/>
    </source>
</evidence>
<dbReference type="PANTHER" id="PTHR47125:SF2">
    <property type="entry name" value="ADENINE NUCLEOTIDE ALPHA HYDROLASES-LIKE SUPERFAMILY PROTEIN"/>
    <property type="match status" value="1"/>
</dbReference>
<gene>
    <name evidence="2" type="ORF">Sradi_3505600</name>
</gene>
<dbReference type="InterPro" id="IPR014729">
    <property type="entry name" value="Rossmann-like_a/b/a_fold"/>
</dbReference>
<sequence length="245" mass="26632">MFPPKSEATTPHGDGAADKVVVAVKAEKVISKAALAWALTHAACPGDGITLLAIFSDNKTGGRRFWGFPRLQGSCRSFDPAKLPDRISQISESCSQMVLQVQDRIQVRVRIKVVSAMSAGAVAAEAKSYAANWVILDKKLKQEIKHCMNELHCNIVVMKGAQPKVLRLNLASSNDLQTPFYSAASSPTKDSNKFHSQSMKHTTPVSSPEDPNTSYTRTSGENSLSSPDTGSCIYVVYEENPLYED</sequence>
<accession>A0AAW2QE61</accession>
<comment type="caution">
    <text evidence="2">The sequence shown here is derived from an EMBL/GenBank/DDBJ whole genome shotgun (WGS) entry which is preliminary data.</text>
</comment>
<organism evidence="2">
    <name type="scientific">Sesamum radiatum</name>
    <name type="common">Black benniseed</name>
    <dbReference type="NCBI Taxonomy" id="300843"/>
    <lineage>
        <taxon>Eukaryota</taxon>
        <taxon>Viridiplantae</taxon>
        <taxon>Streptophyta</taxon>
        <taxon>Embryophyta</taxon>
        <taxon>Tracheophyta</taxon>
        <taxon>Spermatophyta</taxon>
        <taxon>Magnoliopsida</taxon>
        <taxon>eudicotyledons</taxon>
        <taxon>Gunneridae</taxon>
        <taxon>Pentapetalae</taxon>
        <taxon>asterids</taxon>
        <taxon>lamiids</taxon>
        <taxon>Lamiales</taxon>
        <taxon>Pedaliaceae</taxon>
        <taxon>Sesamum</taxon>
    </lineage>
</organism>
<evidence type="ECO:0000313" key="2">
    <source>
        <dbReference type="EMBL" id="KAL0366155.1"/>
    </source>
</evidence>
<evidence type="ECO:0008006" key="3">
    <source>
        <dbReference type="Google" id="ProtNLM"/>
    </source>
</evidence>
<name>A0AAW2QE61_SESRA</name>
<dbReference type="Gene3D" id="3.40.50.620">
    <property type="entry name" value="HUPs"/>
    <property type="match status" value="1"/>
</dbReference>
<dbReference type="AlphaFoldDB" id="A0AAW2QE61"/>
<dbReference type="PANTHER" id="PTHR47125">
    <property type="entry name" value="ADENINE NUCLEOTIDE ALPHA HYDROLASES-LIKE SUPERFAMILY PROTEIN"/>
    <property type="match status" value="1"/>
</dbReference>
<proteinExistence type="predicted"/>
<reference evidence="2" key="2">
    <citation type="journal article" date="2024" name="Plant">
        <title>Genomic evolution and insights into agronomic trait innovations of Sesamum species.</title>
        <authorList>
            <person name="Miao H."/>
            <person name="Wang L."/>
            <person name="Qu L."/>
            <person name="Liu H."/>
            <person name="Sun Y."/>
            <person name="Le M."/>
            <person name="Wang Q."/>
            <person name="Wei S."/>
            <person name="Zheng Y."/>
            <person name="Lin W."/>
            <person name="Duan Y."/>
            <person name="Cao H."/>
            <person name="Xiong S."/>
            <person name="Wang X."/>
            <person name="Wei L."/>
            <person name="Li C."/>
            <person name="Ma Q."/>
            <person name="Ju M."/>
            <person name="Zhao R."/>
            <person name="Li G."/>
            <person name="Mu C."/>
            <person name="Tian Q."/>
            <person name="Mei H."/>
            <person name="Zhang T."/>
            <person name="Gao T."/>
            <person name="Zhang H."/>
        </authorList>
    </citation>
    <scope>NUCLEOTIDE SEQUENCE</scope>
    <source>
        <strain evidence="2">G02</strain>
    </source>
</reference>
<dbReference type="EMBL" id="JACGWJ010000015">
    <property type="protein sequence ID" value="KAL0366155.1"/>
    <property type="molecule type" value="Genomic_DNA"/>
</dbReference>
<reference evidence="2" key="1">
    <citation type="submission" date="2020-06" db="EMBL/GenBank/DDBJ databases">
        <authorList>
            <person name="Li T."/>
            <person name="Hu X."/>
            <person name="Zhang T."/>
            <person name="Song X."/>
            <person name="Zhang H."/>
            <person name="Dai N."/>
            <person name="Sheng W."/>
            <person name="Hou X."/>
            <person name="Wei L."/>
        </authorList>
    </citation>
    <scope>NUCLEOTIDE SEQUENCE</scope>
    <source>
        <strain evidence="2">G02</strain>
        <tissue evidence="2">Leaf</tissue>
    </source>
</reference>
<feature type="region of interest" description="Disordered" evidence="1">
    <location>
        <begin position="181"/>
        <end position="229"/>
    </location>
</feature>